<sequence length="312" mass="35191">MADDEALGAPPRVMPVFMGNPWVQKYGGNESEVRLSEWRAQIEYLAGLQGLSATQQLQFALNSLDGEARREVQAAPEAVRTTAQSVFRFLTERYGDATPTAVLRAQFFSSKQGPRQSVRAFALQLWERVTRLQGRPDHGLGDSETLLRDQFLLGLREGPVRQGLRVQFRREPELTFEDLKKEAVALENDQVEVQEPPVCAAVSSSAVAVPDMAEWKQTLKLELLKDVREQMAELTKTLVDELRSGATRPEVRPISRDRVYSDGNRDAGRRPNWPNRPQFEWDEQGRPICNRCGQPGHYSRQCGPRRGSEGGF</sequence>
<evidence type="ECO:0000256" key="1">
    <source>
        <dbReference type="PROSITE-ProRule" id="PRU00047"/>
    </source>
</evidence>
<gene>
    <name evidence="5 6" type="primary">LOC113100669</name>
</gene>
<dbReference type="RefSeq" id="XP_026121079.1">
    <property type="nucleotide sequence ID" value="XM_026265294.1"/>
</dbReference>
<keyword evidence="1" id="KW-0862">Zinc</keyword>
<feature type="domain" description="CCHC-type" evidence="3">
    <location>
        <begin position="289"/>
        <end position="302"/>
    </location>
</feature>
<evidence type="ECO:0000313" key="5">
    <source>
        <dbReference type="RefSeq" id="XP_026121079.1"/>
    </source>
</evidence>
<feature type="compositionally biased region" description="Basic and acidic residues" evidence="2">
    <location>
        <begin position="245"/>
        <end position="269"/>
    </location>
</feature>
<dbReference type="InterPro" id="IPR036875">
    <property type="entry name" value="Znf_CCHC_sf"/>
</dbReference>
<dbReference type="GeneID" id="113100669"/>
<dbReference type="RefSeq" id="XP_026121081.1">
    <property type="nucleotide sequence ID" value="XM_026265296.1"/>
</dbReference>
<evidence type="ECO:0000259" key="3">
    <source>
        <dbReference type="PROSITE" id="PS50158"/>
    </source>
</evidence>
<evidence type="ECO:0000313" key="6">
    <source>
        <dbReference type="RefSeq" id="XP_026121081.1"/>
    </source>
</evidence>
<dbReference type="GO" id="GO:0003676">
    <property type="term" value="F:nucleic acid binding"/>
    <property type="evidence" value="ECO:0007669"/>
    <property type="project" value="InterPro"/>
</dbReference>
<evidence type="ECO:0000313" key="4">
    <source>
        <dbReference type="Proteomes" id="UP000515129"/>
    </source>
</evidence>
<proteinExistence type="predicted"/>
<keyword evidence="4" id="KW-1185">Reference proteome</keyword>
<dbReference type="OrthoDB" id="10067927at2759"/>
<organism evidence="4 5">
    <name type="scientific">Carassius auratus</name>
    <name type="common">Goldfish</name>
    <dbReference type="NCBI Taxonomy" id="7957"/>
    <lineage>
        <taxon>Eukaryota</taxon>
        <taxon>Metazoa</taxon>
        <taxon>Chordata</taxon>
        <taxon>Craniata</taxon>
        <taxon>Vertebrata</taxon>
        <taxon>Euteleostomi</taxon>
        <taxon>Actinopterygii</taxon>
        <taxon>Neopterygii</taxon>
        <taxon>Teleostei</taxon>
        <taxon>Ostariophysi</taxon>
        <taxon>Cypriniformes</taxon>
        <taxon>Cyprinidae</taxon>
        <taxon>Cyprininae</taxon>
        <taxon>Carassius</taxon>
    </lineage>
</organism>
<accession>A0A6P6PK61</accession>
<keyword evidence="1" id="KW-0863">Zinc-finger</keyword>
<keyword evidence="1" id="KW-0479">Metal-binding</keyword>
<feature type="region of interest" description="Disordered" evidence="2">
    <location>
        <begin position="245"/>
        <end position="279"/>
    </location>
</feature>
<dbReference type="KEGG" id="caua:113100669"/>
<dbReference type="SUPFAM" id="SSF57756">
    <property type="entry name" value="Retrovirus zinc finger-like domains"/>
    <property type="match status" value="1"/>
</dbReference>
<protein>
    <submittedName>
        <fullName evidence="5 6">Uncharacterized protein LOC113100669</fullName>
    </submittedName>
</protein>
<evidence type="ECO:0000256" key="2">
    <source>
        <dbReference type="SAM" id="MobiDB-lite"/>
    </source>
</evidence>
<dbReference type="GO" id="GO:0008270">
    <property type="term" value="F:zinc ion binding"/>
    <property type="evidence" value="ECO:0007669"/>
    <property type="project" value="UniProtKB-KW"/>
</dbReference>
<dbReference type="AlphaFoldDB" id="A0A6P6PK61"/>
<dbReference type="PROSITE" id="PS50158">
    <property type="entry name" value="ZF_CCHC"/>
    <property type="match status" value="1"/>
</dbReference>
<name>A0A6P6PK61_CARAU</name>
<dbReference type="Pfam" id="PF00098">
    <property type="entry name" value="zf-CCHC"/>
    <property type="match status" value="1"/>
</dbReference>
<dbReference type="InterPro" id="IPR001878">
    <property type="entry name" value="Znf_CCHC"/>
</dbReference>
<dbReference type="Proteomes" id="UP000515129">
    <property type="component" value="Unplaced"/>
</dbReference>
<reference evidence="5 6" key="1">
    <citation type="submission" date="2025-04" db="UniProtKB">
        <authorList>
            <consortium name="RefSeq"/>
        </authorList>
    </citation>
    <scope>IDENTIFICATION</scope>
    <source>
        <strain evidence="5 6">Wakin</strain>
        <tissue evidence="5 6">Muscle</tissue>
    </source>
</reference>